<evidence type="ECO:0000256" key="1">
    <source>
        <dbReference type="SAM" id="MobiDB-lite"/>
    </source>
</evidence>
<dbReference type="Proteomes" id="UP001201163">
    <property type="component" value="Unassembled WGS sequence"/>
</dbReference>
<evidence type="ECO:0000313" key="2">
    <source>
        <dbReference type="EMBL" id="KAH8984710.1"/>
    </source>
</evidence>
<accession>A0AAD4L8Q7</accession>
<feature type="compositionally biased region" description="Low complexity" evidence="1">
    <location>
        <begin position="67"/>
        <end position="80"/>
    </location>
</feature>
<name>A0AAD4L8Q7_9AGAM</name>
<proteinExistence type="predicted"/>
<feature type="region of interest" description="Disordered" evidence="1">
    <location>
        <begin position="118"/>
        <end position="143"/>
    </location>
</feature>
<organism evidence="2 3">
    <name type="scientific">Lactarius akahatsu</name>
    <dbReference type="NCBI Taxonomy" id="416441"/>
    <lineage>
        <taxon>Eukaryota</taxon>
        <taxon>Fungi</taxon>
        <taxon>Dikarya</taxon>
        <taxon>Basidiomycota</taxon>
        <taxon>Agaricomycotina</taxon>
        <taxon>Agaricomycetes</taxon>
        <taxon>Russulales</taxon>
        <taxon>Russulaceae</taxon>
        <taxon>Lactarius</taxon>
    </lineage>
</organism>
<sequence>MRVIESSSSRRQFAFTILCDLASARKTYWMLQCPSNFSRIPTSLSSLFWYGFKRRYLGQRTSRRDPSCSTRSSSVSSPPIRVRSRTCSIRFQDMLPLDADRDRHREGAVLPTRLIEAEQQQGSCEAEPAVHSPRRLRRAPEPRAAHRVLRHTRGGCRAPAQGRPPLEVPTCPRARPRRRDALRGAPPATRLISARRRPRLARARWTTHASRALALAWPLARRADSRRACMLATSRGGLASARDGVEQRHDSPSVRYVLYYGTFSLSL</sequence>
<keyword evidence="3" id="KW-1185">Reference proteome</keyword>
<feature type="region of interest" description="Disordered" evidence="1">
    <location>
        <begin position="61"/>
        <end position="80"/>
    </location>
</feature>
<reference evidence="2" key="1">
    <citation type="submission" date="2022-01" db="EMBL/GenBank/DDBJ databases">
        <title>Comparative genomics reveals a dynamic genome evolution in the ectomycorrhizal milk-cap (Lactarius) mushrooms.</title>
        <authorList>
            <consortium name="DOE Joint Genome Institute"/>
            <person name="Lebreton A."/>
            <person name="Tang N."/>
            <person name="Kuo A."/>
            <person name="LaButti K."/>
            <person name="Drula E."/>
            <person name="Barry K."/>
            <person name="Clum A."/>
            <person name="Lipzen A."/>
            <person name="Mousain D."/>
            <person name="Ng V."/>
            <person name="Wang R."/>
            <person name="Wang X."/>
            <person name="Dai Y."/>
            <person name="Henrissat B."/>
            <person name="Grigoriev I.V."/>
            <person name="Guerin-Laguette A."/>
            <person name="Yu F."/>
            <person name="Martin F.M."/>
        </authorList>
    </citation>
    <scope>NUCLEOTIDE SEQUENCE</scope>
    <source>
        <strain evidence="2">QP</strain>
    </source>
</reference>
<evidence type="ECO:0000313" key="3">
    <source>
        <dbReference type="Proteomes" id="UP001201163"/>
    </source>
</evidence>
<gene>
    <name evidence="2" type="ORF">EDB92DRAFT_1466460</name>
</gene>
<protein>
    <submittedName>
        <fullName evidence="2">Uncharacterized protein</fullName>
    </submittedName>
</protein>
<dbReference type="EMBL" id="JAKELL010000072">
    <property type="protein sequence ID" value="KAH8984710.1"/>
    <property type="molecule type" value="Genomic_DNA"/>
</dbReference>
<dbReference type="AlphaFoldDB" id="A0AAD4L8Q7"/>
<comment type="caution">
    <text evidence="2">The sequence shown here is derived from an EMBL/GenBank/DDBJ whole genome shotgun (WGS) entry which is preliminary data.</text>
</comment>